<dbReference type="InterPro" id="IPR008471">
    <property type="entry name" value="MnmC-like_methylTransf"/>
</dbReference>
<dbReference type="GO" id="GO:0016645">
    <property type="term" value="F:oxidoreductase activity, acting on the CH-NH group of donors"/>
    <property type="evidence" value="ECO:0007669"/>
    <property type="project" value="InterPro"/>
</dbReference>
<evidence type="ECO:0000256" key="7">
    <source>
        <dbReference type="ARBA" id="ARBA00022827"/>
    </source>
</evidence>
<evidence type="ECO:0000256" key="5">
    <source>
        <dbReference type="ARBA" id="ARBA00022691"/>
    </source>
</evidence>
<dbReference type="SUPFAM" id="SSF51905">
    <property type="entry name" value="FAD/NAD(P)-binding domain"/>
    <property type="match status" value="1"/>
</dbReference>
<organism evidence="13 14">
    <name type="scientific">Marinicella litoralis</name>
    <dbReference type="NCBI Taxonomy" id="644220"/>
    <lineage>
        <taxon>Bacteria</taxon>
        <taxon>Pseudomonadati</taxon>
        <taxon>Pseudomonadota</taxon>
        <taxon>Gammaproteobacteria</taxon>
        <taxon>Lysobacterales</taxon>
        <taxon>Marinicellaceae</taxon>
        <taxon>Marinicella</taxon>
    </lineage>
</organism>
<evidence type="ECO:0000256" key="9">
    <source>
        <dbReference type="ARBA" id="ARBA00023268"/>
    </source>
</evidence>
<reference evidence="13 14" key="1">
    <citation type="submission" date="2019-03" db="EMBL/GenBank/DDBJ databases">
        <title>Genomic Encyclopedia of Type Strains, Phase IV (KMG-IV): sequencing the most valuable type-strain genomes for metagenomic binning, comparative biology and taxonomic classification.</title>
        <authorList>
            <person name="Goeker M."/>
        </authorList>
    </citation>
    <scope>NUCLEOTIDE SEQUENCE [LARGE SCALE GENOMIC DNA]</scope>
    <source>
        <strain evidence="13 14">DSM 25488</strain>
    </source>
</reference>
<dbReference type="InterPro" id="IPR029063">
    <property type="entry name" value="SAM-dependent_MTases_sf"/>
</dbReference>
<dbReference type="NCBIfam" id="NF033855">
    <property type="entry name" value="tRNA_MNMC2"/>
    <property type="match status" value="1"/>
</dbReference>
<comment type="catalytic activity">
    <reaction evidence="10">
        <text>5-aminomethyl-2-thiouridine(34) in tRNA + S-adenosyl-L-methionine = 5-methylaminomethyl-2-thiouridine(34) in tRNA + S-adenosyl-L-homocysteine + H(+)</text>
        <dbReference type="Rhea" id="RHEA:19569"/>
        <dbReference type="Rhea" id="RHEA-COMP:10195"/>
        <dbReference type="Rhea" id="RHEA-COMP:10197"/>
        <dbReference type="ChEBI" id="CHEBI:15378"/>
        <dbReference type="ChEBI" id="CHEBI:57856"/>
        <dbReference type="ChEBI" id="CHEBI:59789"/>
        <dbReference type="ChEBI" id="CHEBI:74454"/>
        <dbReference type="ChEBI" id="CHEBI:74455"/>
        <dbReference type="EC" id="2.1.1.61"/>
    </reaction>
</comment>
<keyword evidence="2 10" id="KW-0489">Methyltransferase</keyword>
<dbReference type="NCBIfam" id="TIGR03197">
    <property type="entry name" value="MnmC_Cterm"/>
    <property type="match status" value="1"/>
</dbReference>
<dbReference type="Gene3D" id="3.30.9.10">
    <property type="entry name" value="D-Amino Acid Oxidase, subunit A, domain 2"/>
    <property type="match status" value="1"/>
</dbReference>
<keyword evidence="8 10" id="KW-0560">Oxidoreductase</keyword>
<evidence type="ECO:0000259" key="11">
    <source>
        <dbReference type="Pfam" id="PF01266"/>
    </source>
</evidence>
<dbReference type="InterPro" id="IPR047785">
    <property type="entry name" value="tRNA_MNMC2"/>
</dbReference>
<evidence type="ECO:0000313" key="14">
    <source>
        <dbReference type="Proteomes" id="UP000295724"/>
    </source>
</evidence>
<dbReference type="EC" id="2.1.1.61" evidence="10"/>
<keyword evidence="4 10" id="KW-0808">Transferase</keyword>
<name>A0A4R6X9D7_9GAMM</name>
<dbReference type="GO" id="GO:0032259">
    <property type="term" value="P:methylation"/>
    <property type="evidence" value="ECO:0007669"/>
    <property type="project" value="UniProtKB-KW"/>
</dbReference>
<dbReference type="OrthoDB" id="9786494at2"/>
<dbReference type="EMBL" id="SNZB01000009">
    <property type="protein sequence ID" value="TDR14649.1"/>
    <property type="molecule type" value="Genomic_DNA"/>
</dbReference>
<keyword evidence="14" id="KW-1185">Reference proteome</keyword>
<dbReference type="Proteomes" id="UP000295724">
    <property type="component" value="Unassembled WGS sequence"/>
</dbReference>
<dbReference type="Pfam" id="PF05430">
    <property type="entry name" value="Methyltransf_30"/>
    <property type="match status" value="1"/>
</dbReference>
<dbReference type="GO" id="GO:0050660">
    <property type="term" value="F:flavin adenine dinucleotide binding"/>
    <property type="evidence" value="ECO:0007669"/>
    <property type="project" value="UniProtKB-UniRule"/>
</dbReference>
<accession>A0A4R6X9D7</accession>
<evidence type="ECO:0000256" key="10">
    <source>
        <dbReference type="HAMAP-Rule" id="MF_01102"/>
    </source>
</evidence>
<evidence type="ECO:0000259" key="12">
    <source>
        <dbReference type="Pfam" id="PF05430"/>
    </source>
</evidence>
<gene>
    <name evidence="10" type="primary">mnmC</name>
    <name evidence="13" type="ORF">C8D91_2920</name>
</gene>
<dbReference type="Gene3D" id="3.40.50.150">
    <property type="entry name" value="Vaccinia Virus protein VP39"/>
    <property type="match status" value="1"/>
</dbReference>
<dbReference type="Gene3D" id="3.50.50.60">
    <property type="entry name" value="FAD/NAD(P)-binding domain"/>
    <property type="match status" value="1"/>
</dbReference>
<comment type="subcellular location">
    <subcellularLocation>
        <location evidence="10">Cytoplasm</location>
    </subcellularLocation>
</comment>
<dbReference type="InterPro" id="IPR017610">
    <property type="entry name" value="tRNA_S-uridine_synth_MnmC_C"/>
</dbReference>
<comment type="similarity">
    <text evidence="10">In the N-terminal section; belongs to the methyltransferase superfamily. tRNA (mnm(5)s(2)U34)-methyltransferase family.</text>
</comment>
<evidence type="ECO:0000256" key="3">
    <source>
        <dbReference type="ARBA" id="ARBA00022630"/>
    </source>
</evidence>
<evidence type="ECO:0000256" key="6">
    <source>
        <dbReference type="ARBA" id="ARBA00022694"/>
    </source>
</evidence>
<protein>
    <recommendedName>
        <fullName evidence="10">tRNA 5-methylaminomethyl-2-thiouridine biosynthesis bifunctional protein MnmC</fullName>
        <shortName evidence="10">tRNA mnm(5)s(2)U biosynthesis bifunctional protein</shortName>
    </recommendedName>
    <domain>
        <recommendedName>
            <fullName evidence="10">tRNA (mnm(5)s(2)U34)-methyltransferase</fullName>
            <ecNumber evidence="10">2.1.1.61</ecNumber>
        </recommendedName>
    </domain>
    <domain>
        <recommendedName>
            <fullName evidence="10">FAD-dependent cmnm(5)s(2)U34 oxidoreductase</fullName>
            <ecNumber evidence="10">1.5.-.-</ecNumber>
        </recommendedName>
    </domain>
</protein>
<evidence type="ECO:0000256" key="4">
    <source>
        <dbReference type="ARBA" id="ARBA00022679"/>
    </source>
</evidence>
<evidence type="ECO:0000256" key="8">
    <source>
        <dbReference type="ARBA" id="ARBA00023002"/>
    </source>
</evidence>
<keyword evidence="7 10" id="KW-0274">FAD</keyword>
<dbReference type="GO" id="GO:0002097">
    <property type="term" value="P:tRNA wobble base modification"/>
    <property type="evidence" value="ECO:0007669"/>
    <property type="project" value="UniProtKB-UniRule"/>
</dbReference>
<dbReference type="HAMAP" id="MF_01102">
    <property type="entry name" value="MnmC"/>
    <property type="match status" value="1"/>
</dbReference>
<keyword evidence="3 10" id="KW-0285">Flavoprotein</keyword>
<comment type="similarity">
    <text evidence="10">In the C-terminal section; belongs to the DAO family.</text>
</comment>
<dbReference type="RefSeq" id="WP_099017481.1">
    <property type="nucleotide sequence ID" value="NZ_NIHB01000001.1"/>
</dbReference>
<feature type="domain" description="FAD dependent oxidoreductase" evidence="11">
    <location>
        <begin position="262"/>
        <end position="609"/>
    </location>
</feature>
<comment type="caution">
    <text evidence="13">The sequence shown here is derived from an EMBL/GenBank/DDBJ whole genome shotgun (WGS) entry which is preliminary data.</text>
</comment>
<comment type="cofactor">
    <cofactor evidence="10">
        <name>FAD</name>
        <dbReference type="ChEBI" id="CHEBI:57692"/>
    </cofactor>
</comment>
<keyword evidence="5 10" id="KW-0949">S-adenosyl-L-methionine</keyword>
<dbReference type="InterPro" id="IPR036188">
    <property type="entry name" value="FAD/NAD-bd_sf"/>
</dbReference>
<dbReference type="PANTHER" id="PTHR13847:SF283">
    <property type="entry name" value="TRNA 5-METHYLAMINOMETHYL-2-THIOURIDINE BIOSYNTHESIS BIFUNCTIONAL PROTEIN MNMC"/>
    <property type="match status" value="1"/>
</dbReference>
<proteinExistence type="inferred from homology"/>
<keyword evidence="9 10" id="KW-0511">Multifunctional enzyme</keyword>
<feature type="region of interest" description="tRNA (mnm(5)s(2)U34)-methyltransferase" evidence="10">
    <location>
        <begin position="1"/>
        <end position="238"/>
    </location>
</feature>
<evidence type="ECO:0000313" key="13">
    <source>
        <dbReference type="EMBL" id="TDR14649.1"/>
    </source>
</evidence>
<comment type="function">
    <text evidence="10">Catalyzes the last two steps in the biosynthesis of 5-methylaminomethyl-2-thiouridine (mnm(5)s(2)U) at the wobble position (U34) in tRNA. Catalyzes the FAD-dependent demodification of cmnm(5)s(2)U34 to nm(5)s(2)U34, followed by the transfer of a methyl group from S-adenosyl-L-methionine to nm(5)s(2)U34, to form mnm(5)s(2)U34.</text>
</comment>
<sequence length="646" mass="72193">MNPLDLKFIKPAVITDKRGQPYAKDFDDVYFNDLNGLDETNHVFLGGNQLLERWGEKQQKPYFCIGETGFGSGLNFLATCLAWQQCPKKPAKLHFISTELHPMSAGDLKSAHQLFPEIKTFSQKLLAKYDSFRAGIHQLAIDEDITLTLLLGDATENLKQLHAQVDAWFLDGFAPSRNPAMWSAALFNAIAQLSEPGTTIATYSAAAVVKKGLTQAGFKLTKQTGFGPKRDMLVGTMNEKPAQAINRQPWHPLPKANTQDKKVTILGGGIAGLCLARSFNLAGFHTTVIDQHSQPLKQASGQGYAMVMPLITAQKSPEALFYLRAFEHAQQAYSEHAFHQIGICELFPPEPNAKRIKNNKKLSLPDSLIQVNSQNIKYPNAGYVDNQVLAAEWSSYIDQWITAKVSCVEHHQQWQIQNELKQTIHSCDLLIIAAGMYSQVLTQAHQDLGLTAKLGQTNQIQTNKNLKLSHVILNQGYLIPIKQTALTGQYLIGATFDHLPATSWLQSDFSEYNHLQRNLTHWQQTDYAHHLSTATLVSKHTAIRATTQDHLPVCGPIINQQQFESAYQDLHHGRHWQEYPPAEPIKNLYVMTGLGSRGFTSAPLLADYLLSMITGQPLPLEADLCKIIHPNRFNFRNLKKTPTYSS</sequence>
<keyword evidence="6 10" id="KW-0819">tRNA processing</keyword>
<evidence type="ECO:0000256" key="1">
    <source>
        <dbReference type="ARBA" id="ARBA00022490"/>
    </source>
</evidence>
<dbReference type="NCBIfam" id="NF002481">
    <property type="entry name" value="PRK01747.1-2"/>
    <property type="match status" value="1"/>
</dbReference>
<dbReference type="InterPro" id="IPR006076">
    <property type="entry name" value="FAD-dep_OxRdtase"/>
</dbReference>
<dbReference type="InterPro" id="IPR023032">
    <property type="entry name" value="tRNA_MAMT_biosynth_bifunc_MnmC"/>
</dbReference>
<dbReference type="Pfam" id="PF01266">
    <property type="entry name" value="DAO"/>
    <property type="match status" value="1"/>
</dbReference>
<keyword evidence="1 10" id="KW-0963">Cytoplasm</keyword>
<dbReference type="EC" id="1.5.-.-" evidence="10"/>
<feature type="region of interest" description="FAD-dependent cmnm(5)s(2)U34 oxidoreductase" evidence="10">
    <location>
        <begin position="266"/>
        <end position="646"/>
    </location>
</feature>
<dbReference type="GO" id="GO:0005737">
    <property type="term" value="C:cytoplasm"/>
    <property type="evidence" value="ECO:0007669"/>
    <property type="project" value="UniProtKB-SubCell"/>
</dbReference>
<dbReference type="AlphaFoldDB" id="A0A4R6X9D7"/>
<evidence type="ECO:0000256" key="2">
    <source>
        <dbReference type="ARBA" id="ARBA00022603"/>
    </source>
</evidence>
<feature type="domain" description="MnmC-like methyltransferase" evidence="12">
    <location>
        <begin position="116"/>
        <end position="238"/>
    </location>
</feature>
<dbReference type="PANTHER" id="PTHR13847">
    <property type="entry name" value="SARCOSINE DEHYDROGENASE-RELATED"/>
    <property type="match status" value="1"/>
</dbReference>
<dbReference type="GO" id="GO:0004808">
    <property type="term" value="F:tRNA (5-methylaminomethyl-2-thiouridylate)(34)-methyltransferase activity"/>
    <property type="evidence" value="ECO:0007669"/>
    <property type="project" value="UniProtKB-EC"/>
</dbReference>